<dbReference type="SUPFAM" id="SSF52058">
    <property type="entry name" value="L domain-like"/>
    <property type="match status" value="1"/>
</dbReference>
<evidence type="ECO:0000313" key="2">
    <source>
        <dbReference type="Proteomes" id="UP001159428"/>
    </source>
</evidence>
<reference evidence="1 2" key="1">
    <citation type="submission" date="2022-05" db="EMBL/GenBank/DDBJ databases">
        <authorList>
            <consortium name="Genoscope - CEA"/>
            <person name="William W."/>
        </authorList>
    </citation>
    <scope>NUCLEOTIDE SEQUENCE [LARGE SCALE GENOMIC DNA]</scope>
</reference>
<comment type="caution">
    <text evidence="1">The sequence shown here is derived from an EMBL/GenBank/DDBJ whole genome shotgun (WGS) entry which is preliminary data.</text>
</comment>
<evidence type="ECO:0000313" key="1">
    <source>
        <dbReference type="EMBL" id="CAH3142931.1"/>
    </source>
</evidence>
<accession>A0AAU9XBT9</accession>
<keyword evidence="2" id="KW-1185">Reference proteome</keyword>
<protein>
    <recommendedName>
        <fullName evidence="3">Tropomodulin</fullName>
    </recommendedName>
</protein>
<dbReference type="AlphaFoldDB" id="A0AAU9XBT9"/>
<dbReference type="Proteomes" id="UP001159428">
    <property type="component" value="Unassembled WGS sequence"/>
</dbReference>
<proteinExistence type="predicted"/>
<gene>
    <name evidence="1" type="ORF">PMEA_00020345</name>
</gene>
<organism evidence="1 2">
    <name type="scientific">Pocillopora meandrina</name>
    <dbReference type="NCBI Taxonomy" id="46732"/>
    <lineage>
        <taxon>Eukaryota</taxon>
        <taxon>Metazoa</taxon>
        <taxon>Cnidaria</taxon>
        <taxon>Anthozoa</taxon>
        <taxon>Hexacorallia</taxon>
        <taxon>Scleractinia</taxon>
        <taxon>Astrocoeniina</taxon>
        <taxon>Pocilloporidae</taxon>
        <taxon>Pocillopora</taxon>
    </lineage>
</organism>
<feature type="non-terminal residue" evidence="1">
    <location>
        <position position="1"/>
    </location>
</feature>
<sequence>FSFDLRNIYQNNIKGGFFLPKSVVRLQMSNNDLTLDDMKEILQNSKNITFLDISDNPLGPNLTADIFAGFDRILYL</sequence>
<dbReference type="InterPro" id="IPR032675">
    <property type="entry name" value="LRR_dom_sf"/>
</dbReference>
<dbReference type="EMBL" id="CALNXJ010000037">
    <property type="protein sequence ID" value="CAH3142931.1"/>
    <property type="molecule type" value="Genomic_DNA"/>
</dbReference>
<dbReference type="Gene3D" id="3.80.10.10">
    <property type="entry name" value="Ribonuclease Inhibitor"/>
    <property type="match status" value="1"/>
</dbReference>
<name>A0AAU9XBT9_9CNID</name>
<evidence type="ECO:0008006" key="3">
    <source>
        <dbReference type="Google" id="ProtNLM"/>
    </source>
</evidence>